<evidence type="ECO:0000313" key="3">
    <source>
        <dbReference type="Proteomes" id="UP000193228"/>
    </source>
</evidence>
<dbReference type="OrthoDB" id="5439087at2"/>
<dbReference type="SUPFAM" id="SSF53098">
    <property type="entry name" value="Ribonuclease H-like"/>
    <property type="match status" value="1"/>
</dbReference>
<dbReference type="PROSITE" id="PS50994">
    <property type="entry name" value="INTEGRASE"/>
    <property type="match status" value="1"/>
</dbReference>
<keyword evidence="3" id="KW-1185">Reference proteome</keyword>
<dbReference type="STRING" id="1515439.SAMN06265784_103727"/>
<reference evidence="3" key="1">
    <citation type="submission" date="2017-04" db="EMBL/GenBank/DDBJ databases">
        <authorList>
            <person name="Varghese N."/>
            <person name="Submissions S."/>
        </authorList>
    </citation>
    <scope>NUCLEOTIDE SEQUENCE [LARGE SCALE GENOMIC DNA]</scope>
    <source>
        <strain evidence="3">LMG 29540</strain>
    </source>
</reference>
<protein>
    <recommendedName>
        <fullName evidence="1">Integrase catalytic domain-containing protein</fullName>
    </recommendedName>
</protein>
<gene>
    <name evidence="2" type="ORF">SAMN06265784_103727</name>
</gene>
<dbReference type="GO" id="GO:0015074">
    <property type="term" value="P:DNA integration"/>
    <property type="evidence" value="ECO:0007669"/>
    <property type="project" value="InterPro"/>
</dbReference>
<dbReference type="InterPro" id="IPR012337">
    <property type="entry name" value="RNaseH-like_sf"/>
</dbReference>
<feature type="domain" description="Integrase catalytic" evidence="1">
    <location>
        <begin position="290"/>
        <end position="509"/>
    </location>
</feature>
<dbReference type="InterPro" id="IPR036397">
    <property type="entry name" value="RNaseH_sf"/>
</dbReference>
<accession>A0A1X7KFB1</accession>
<dbReference type="AlphaFoldDB" id="A0A1X7KFB1"/>
<dbReference type="GO" id="GO:0003676">
    <property type="term" value="F:nucleic acid binding"/>
    <property type="evidence" value="ECO:0007669"/>
    <property type="project" value="InterPro"/>
</dbReference>
<organism evidence="2 3">
    <name type="scientific">Paraburkholderia susongensis</name>
    <dbReference type="NCBI Taxonomy" id="1515439"/>
    <lineage>
        <taxon>Bacteria</taxon>
        <taxon>Pseudomonadati</taxon>
        <taxon>Pseudomonadota</taxon>
        <taxon>Betaproteobacteria</taxon>
        <taxon>Burkholderiales</taxon>
        <taxon>Burkholderiaceae</taxon>
        <taxon>Paraburkholderia</taxon>
    </lineage>
</organism>
<dbReference type="Gene3D" id="3.30.420.10">
    <property type="entry name" value="Ribonuclease H-like superfamily/Ribonuclease H"/>
    <property type="match status" value="1"/>
</dbReference>
<dbReference type="RefSeq" id="WP_085483386.1">
    <property type="nucleotide sequence ID" value="NZ_FXAT01000003.1"/>
</dbReference>
<proteinExistence type="predicted"/>
<evidence type="ECO:0000313" key="2">
    <source>
        <dbReference type="EMBL" id="SMG39937.1"/>
    </source>
</evidence>
<dbReference type="InterPro" id="IPR001584">
    <property type="entry name" value="Integrase_cat-core"/>
</dbReference>
<dbReference type="Proteomes" id="UP000193228">
    <property type="component" value="Unassembled WGS sequence"/>
</dbReference>
<sequence>MHNFADNTEPKALLQADGDHKNGKYYRFVHRCNRTELTYLLIVYKNGRPGTTLPKPYSPVEVAGMRLVDEEIADPQMTGLTDDKLKAAWKRGREKRWPAVREVILNTERILTDSDFADVVISQVAQKFGVSKNSLKHWVTTYYANGSIENGLLERGWARGKSKTGARKVTKKLGRRNALELDGYTHLGGVNSERFIPLIKQALLLYWIGQNESLPRTYDLMVQTLLVSTTKIKGEVVTKPMRPEKVLTLGQFEYRANQLIKNDPDLMRQKVGELEYIQRYEALAGASSDIALRPGHVLDMDATPFNCELVADWDTSRNIGKPYVLFAVDRGSSAILGFFIWYKGESWEAYRQLVLMALSPKDQLLAKHKFEKDDWPLHGIPGVFFVDNGPGPASEKAKAALVERLGADRMHAPVRQGQAKGQVENHQGIVQRAISTHNGAFKRERPLRERDKRRRARAESDVVHDSFERALLAEVIQFNKYTQLPQYLIDDMRIDDVNPNPEEMYLWAMKNGFADAALSWDTSTTYLKLLDRKRSTVRKGKVELNCQQYCSPASIALYEEWKRSPKKRRGDGPKITTCPLPFRPDNILWEHDDGTFSKLERVRKSQTAYSGTTWKEVERKIRDDSGSAIMVQHRRTRRGLLRQEQAQRVARSAGVKIPSKPASTRAARALTQAKLTAELAERDEQLLPVERPAPATQDERLLNEAESDDAELDALFNAKFLT</sequence>
<dbReference type="EMBL" id="FXAT01000003">
    <property type="protein sequence ID" value="SMG39937.1"/>
    <property type="molecule type" value="Genomic_DNA"/>
</dbReference>
<evidence type="ECO:0000259" key="1">
    <source>
        <dbReference type="PROSITE" id="PS50994"/>
    </source>
</evidence>
<name>A0A1X7KFB1_9BURK</name>